<dbReference type="InterPro" id="IPR016135">
    <property type="entry name" value="UBQ-conjugating_enzyme/RWD"/>
</dbReference>
<evidence type="ECO:0000313" key="4">
    <source>
        <dbReference type="EMBL" id="GAA0252358.1"/>
    </source>
</evidence>
<feature type="domain" description="YukD-like N-terminal" evidence="3">
    <location>
        <begin position="119"/>
        <end position="196"/>
    </location>
</feature>
<dbReference type="InterPro" id="IPR045487">
    <property type="entry name" value="fvmYukD-like_N"/>
</dbReference>
<feature type="compositionally biased region" description="Low complexity" evidence="1">
    <location>
        <begin position="95"/>
        <end position="108"/>
    </location>
</feature>
<protein>
    <recommendedName>
        <fullName evidence="6">UBC core domain-containing protein</fullName>
    </recommendedName>
</protein>
<evidence type="ECO:0000259" key="3">
    <source>
        <dbReference type="Pfam" id="PF20006"/>
    </source>
</evidence>
<evidence type="ECO:0000256" key="1">
    <source>
        <dbReference type="SAM" id="MobiDB-lite"/>
    </source>
</evidence>
<gene>
    <name evidence="4" type="ORF">GCM10010492_61100</name>
</gene>
<dbReference type="Pfam" id="PF19955">
    <property type="entry name" value="EAD1"/>
    <property type="match status" value="1"/>
</dbReference>
<dbReference type="CDD" id="cd00195">
    <property type="entry name" value="UBCc_UEV"/>
    <property type="match status" value="1"/>
</dbReference>
<keyword evidence="5" id="KW-1185">Reference proteome</keyword>
<evidence type="ECO:0000259" key="2">
    <source>
        <dbReference type="Pfam" id="PF19955"/>
    </source>
</evidence>
<accession>A0ABN0UJ75</accession>
<dbReference type="EMBL" id="BAAABU010000020">
    <property type="protein sequence ID" value="GAA0252358.1"/>
    <property type="molecule type" value="Genomic_DNA"/>
</dbReference>
<dbReference type="SUPFAM" id="SSF54495">
    <property type="entry name" value="UBC-like"/>
    <property type="match status" value="1"/>
</dbReference>
<dbReference type="InterPro" id="IPR045430">
    <property type="entry name" value="EAD1"/>
</dbReference>
<comment type="caution">
    <text evidence="4">The sequence shown here is derived from an EMBL/GenBank/DDBJ whole genome shotgun (WGS) entry which is preliminary data.</text>
</comment>
<reference evidence="4 5" key="1">
    <citation type="journal article" date="2019" name="Int. J. Syst. Evol. Microbiol.">
        <title>The Global Catalogue of Microorganisms (GCM) 10K type strain sequencing project: providing services to taxonomists for standard genome sequencing and annotation.</title>
        <authorList>
            <consortium name="The Broad Institute Genomics Platform"/>
            <consortium name="The Broad Institute Genome Sequencing Center for Infectious Disease"/>
            <person name="Wu L."/>
            <person name="Ma J."/>
        </authorList>
    </citation>
    <scope>NUCLEOTIDE SEQUENCE [LARGE SCALE GENOMIC DNA]</scope>
    <source>
        <strain evidence="4 5">JCM 3380</strain>
    </source>
</reference>
<feature type="domain" description="Effector-associated" evidence="2">
    <location>
        <begin position="2"/>
        <end position="84"/>
    </location>
</feature>
<evidence type="ECO:0008006" key="6">
    <source>
        <dbReference type="Google" id="ProtNLM"/>
    </source>
</evidence>
<dbReference type="Pfam" id="PF20006">
    <property type="entry name" value="fvmYukDl_N"/>
    <property type="match status" value="1"/>
</dbReference>
<dbReference type="RefSeq" id="WP_343937406.1">
    <property type="nucleotide sequence ID" value="NZ_BAAABU010000020.1"/>
</dbReference>
<proteinExistence type="predicted"/>
<name>A0ABN0UJ75_9PSEU</name>
<dbReference type="Gene3D" id="3.10.110.10">
    <property type="entry name" value="Ubiquitin Conjugating Enzyme"/>
    <property type="match status" value="1"/>
</dbReference>
<feature type="region of interest" description="Disordered" evidence="1">
    <location>
        <begin position="88"/>
        <end position="110"/>
    </location>
</feature>
<sequence>MRQELARDLAAIFDTEEPAREFLREAGYPASRIPPFTSNARAFWLNVVGELERGIMANGPEAVVRTALSWYPDNDLLAKWLAELTGGAAETPQDTPTTAGSATATEAGPRLEDSGPCFVLYAITSDQHSAFVDAVRAVAGPEAELLYTTPHVSAVRIPDPGQRADQMVAAVQQELSQRGSNATVNYERHPFRPYLIASLVVQGPDGQPYELRAVPASTLVSDIPFAVLSQYDDEAVRNRRGEFPRTVVDVVGADGQTRRLDPNQTLHEAGVRDGDAMQVAAQATAGSTQRWQQWVERASAQIEAYARRHDEFDIVKTNSRELPTQFTIRITTTGFALPEDADPYRPEPVEVGQHEVLIALDREFPREAPLVLWQSPVFHPNIARLPGPLPKGAVCLGALMDAYRPDLDFAELCGMLVDIAGYRNYEVLDPDEEGEGYFDRQAARWARSAAGQDAIEAIGGRRVHELARETADQERVPMPLTVRAWGVQG</sequence>
<evidence type="ECO:0000313" key="5">
    <source>
        <dbReference type="Proteomes" id="UP001500416"/>
    </source>
</evidence>
<dbReference type="Proteomes" id="UP001500416">
    <property type="component" value="Unassembled WGS sequence"/>
</dbReference>
<organism evidence="4 5">
    <name type="scientific">Saccharothrix mutabilis subsp. mutabilis</name>
    <dbReference type="NCBI Taxonomy" id="66855"/>
    <lineage>
        <taxon>Bacteria</taxon>
        <taxon>Bacillati</taxon>
        <taxon>Actinomycetota</taxon>
        <taxon>Actinomycetes</taxon>
        <taxon>Pseudonocardiales</taxon>
        <taxon>Pseudonocardiaceae</taxon>
        <taxon>Saccharothrix</taxon>
    </lineage>
</organism>